<dbReference type="Proteomes" id="UP000694845">
    <property type="component" value="Unplaced"/>
</dbReference>
<evidence type="ECO:0000256" key="1">
    <source>
        <dbReference type="SAM" id="MobiDB-lite"/>
    </source>
</evidence>
<dbReference type="GO" id="GO:0005615">
    <property type="term" value="C:extracellular space"/>
    <property type="evidence" value="ECO:0007669"/>
    <property type="project" value="TreeGrafter"/>
</dbReference>
<reference evidence="4" key="1">
    <citation type="submission" date="2025-08" db="UniProtKB">
        <authorList>
            <consortium name="RefSeq"/>
        </authorList>
    </citation>
    <scope>IDENTIFICATION</scope>
</reference>
<evidence type="ECO:0000256" key="2">
    <source>
        <dbReference type="SAM" id="SignalP"/>
    </source>
</evidence>
<feature type="compositionally biased region" description="Polar residues" evidence="1">
    <location>
        <begin position="219"/>
        <end position="238"/>
    </location>
</feature>
<dbReference type="GO" id="GO:0007267">
    <property type="term" value="P:cell-cell signaling"/>
    <property type="evidence" value="ECO:0007669"/>
    <property type="project" value="TreeGrafter"/>
</dbReference>
<dbReference type="InterPro" id="IPR024868">
    <property type="entry name" value="FJX1/FJ"/>
</dbReference>
<evidence type="ECO:0000313" key="3">
    <source>
        <dbReference type="Proteomes" id="UP000694845"/>
    </source>
</evidence>
<accession>A0A8B7XSF8</accession>
<gene>
    <name evidence="4" type="primary">LOC110975090</name>
</gene>
<feature type="chain" id="PRO_5034726551" evidence="2">
    <location>
        <begin position="32"/>
        <end position="640"/>
    </location>
</feature>
<dbReference type="PRINTS" id="PR02072">
    <property type="entry name" value="4JOINTEDBOX1"/>
</dbReference>
<protein>
    <submittedName>
        <fullName evidence="4">Uncharacterized protein LOC110975090</fullName>
    </submittedName>
</protein>
<dbReference type="PANTHER" id="PTHR13147:SF5">
    <property type="entry name" value="FOUR-JOINTED BOX PROTEIN 1"/>
    <property type="match status" value="1"/>
</dbReference>
<name>A0A8B7XSF8_ACAPL</name>
<feature type="region of interest" description="Disordered" evidence="1">
    <location>
        <begin position="214"/>
        <end position="291"/>
    </location>
</feature>
<keyword evidence="2" id="KW-0732">Signal</keyword>
<dbReference type="OrthoDB" id="10055077at2759"/>
<feature type="compositionally biased region" description="Polar residues" evidence="1">
    <location>
        <begin position="252"/>
        <end position="261"/>
    </location>
</feature>
<dbReference type="PANTHER" id="PTHR13147">
    <property type="entry name" value="FOUR-JOINTED BOX PROTEIN 1"/>
    <property type="match status" value="1"/>
</dbReference>
<proteinExistence type="predicted"/>
<dbReference type="OMA" id="CGREKNR"/>
<evidence type="ECO:0000313" key="4">
    <source>
        <dbReference type="RefSeq" id="XP_022082925.1"/>
    </source>
</evidence>
<feature type="region of interest" description="Disordered" evidence="1">
    <location>
        <begin position="146"/>
        <end position="197"/>
    </location>
</feature>
<dbReference type="KEGG" id="aplc:110975090"/>
<dbReference type="AlphaFoldDB" id="A0A8B7XSF8"/>
<organism evidence="3 4">
    <name type="scientific">Acanthaster planci</name>
    <name type="common">Crown-of-thorns starfish</name>
    <dbReference type="NCBI Taxonomy" id="133434"/>
    <lineage>
        <taxon>Eukaryota</taxon>
        <taxon>Metazoa</taxon>
        <taxon>Echinodermata</taxon>
        <taxon>Eleutherozoa</taxon>
        <taxon>Asterozoa</taxon>
        <taxon>Asteroidea</taxon>
        <taxon>Valvatacea</taxon>
        <taxon>Valvatida</taxon>
        <taxon>Acanthasteridae</taxon>
        <taxon>Acanthaster</taxon>
    </lineage>
</organism>
<sequence>MSRRQVFVGLVDVSFCLSVLLLYHAGGWAQASHGSELGEEFRARGRICLDVDLQGEFERTVRAVRGVLDLSDRHHQQRVNRTIYKGLLNHVIGQAIHYPAQIRGELPEADERAVQELEEAGFVALASLAKGDYFADVDAVSLAEPVPKGSVGQDPDADRHLKNGGPSLVSTQANYSPHVEDNKHSGTPLADSCQTSTCAQSGNYHQATQTNLHLRKPSHSGTSPAGSGLLQSSLSNDPTVHATPHKDPVLSKSESVFNSPPSDAPSLEFSKPKREGGSRKHRQSPTTHWDSLGRLVSMEGVPVIEDDLYWSAEIDTATPKGFSQRELDEWKDRISKQTVRSFEPGGLEKCGREKNRFIVLEDGSKLCARYRYPLLTSMTGELYSYHLARMLGLTNLPPLHLSVAATNSSFWRGQGSNFQDAGWQDGKVVMLTKWIEGLEKAFLPETLVQGPLSAGALENGWRNLTIGELSSLVQWSDLLVFDYLIAHFDRLTINLSGVKHYNDSAIMRSEVHNLVQHPHTKQLWIVDNESGLLDGYSFLLSEGNPNRLLQGELHEQLLEMTCVFRRSTAEAVRSLLAQPDPARLLTARVLEQDPVSRGLFPELDRIPRHAAVLRERLERLQGWFEECRQRNVAARENSSF</sequence>
<feature type="signal peptide" evidence="2">
    <location>
        <begin position="1"/>
        <end position="31"/>
    </location>
</feature>
<keyword evidence="3" id="KW-1185">Reference proteome</keyword>
<dbReference type="GeneID" id="110975090"/>
<dbReference type="RefSeq" id="XP_022082925.1">
    <property type="nucleotide sequence ID" value="XM_022227233.1"/>
</dbReference>